<reference evidence="1 2" key="1">
    <citation type="submission" date="2020-02" db="EMBL/GenBank/DDBJ databases">
        <authorList>
            <person name="Ma Q."/>
            <person name="Huang Y."/>
            <person name="Song X."/>
            <person name="Pei D."/>
        </authorList>
    </citation>
    <scope>NUCLEOTIDE SEQUENCE [LARGE SCALE GENOMIC DNA]</scope>
    <source>
        <strain evidence="1">Sxm20200214</strain>
        <tissue evidence="1">Leaf</tissue>
    </source>
</reference>
<dbReference type="EMBL" id="JAAMPC010000010">
    <property type="protein sequence ID" value="KAG2288939.1"/>
    <property type="molecule type" value="Genomic_DNA"/>
</dbReference>
<proteinExistence type="predicted"/>
<dbReference type="OrthoDB" id="1113004at2759"/>
<evidence type="ECO:0000313" key="2">
    <source>
        <dbReference type="Proteomes" id="UP000886595"/>
    </source>
</evidence>
<comment type="caution">
    <text evidence="1">The sequence shown here is derived from an EMBL/GenBank/DDBJ whole genome shotgun (WGS) entry which is preliminary data.</text>
</comment>
<accession>A0A8X7RNV6</accession>
<evidence type="ECO:0000313" key="1">
    <source>
        <dbReference type="EMBL" id="KAG2288939.1"/>
    </source>
</evidence>
<dbReference type="AlphaFoldDB" id="A0A8X7RNV6"/>
<keyword evidence="2" id="KW-1185">Reference proteome</keyword>
<protein>
    <submittedName>
        <fullName evidence="1">Uncharacterized protein</fullName>
    </submittedName>
</protein>
<organism evidence="1 2">
    <name type="scientific">Brassica carinata</name>
    <name type="common">Ethiopian mustard</name>
    <name type="synonym">Abyssinian cabbage</name>
    <dbReference type="NCBI Taxonomy" id="52824"/>
    <lineage>
        <taxon>Eukaryota</taxon>
        <taxon>Viridiplantae</taxon>
        <taxon>Streptophyta</taxon>
        <taxon>Embryophyta</taxon>
        <taxon>Tracheophyta</taxon>
        <taxon>Spermatophyta</taxon>
        <taxon>Magnoliopsida</taxon>
        <taxon>eudicotyledons</taxon>
        <taxon>Gunneridae</taxon>
        <taxon>Pentapetalae</taxon>
        <taxon>rosids</taxon>
        <taxon>malvids</taxon>
        <taxon>Brassicales</taxon>
        <taxon>Brassicaceae</taxon>
        <taxon>Brassiceae</taxon>
        <taxon>Brassica</taxon>
    </lineage>
</organism>
<gene>
    <name evidence="1" type="ORF">Bca52824_048543</name>
</gene>
<sequence length="91" mass="10824">MGAEMDISMSVRMFEELTFTKAEPNGIFSVKMRANYNVLTGHPNKTQDWQRAYFYIKSDEHAFKEPPWDDDRVLWNKELGRDLSVWSCFIR</sequence>
<name>A0A8X7RNV6_BRACI</name>
<dbReference type="Proteomes" id="UP000886595">
    <property type="component" value="Unassembled WGS sequence"/>
</dbReference>